<dbReference type="Pfam" id="PF12456">
    <property type="entry name" value="hSac2"/>
    <property type="match status" value="1"/>
</dbReference>
<dbReference type="OrthoDB" id="405996at2759"/>
<evidence type="ECO:0000259" key="2">
    <source>
        <dbReference type="PROSITE" id="PS50275"/>
    </source>
</evidence>
<evidence type="ECO:0000313" key="5">
    <source>
        <dbReference type="Proteomes" id="UP000318571"/>
    </source>
</evidence>
<reference evidence="4 5" key="1">
    <citation type="journal article" date="2018" name="Nat. Ecol. Evol.">
        <title>Genomic signatures of mitonuclear coevolution across populations of Tigriopus californicus.</title>
        <authorList>
            <person name="Barreto F.S."/>
            <person name="Watson E.T."/>
            <person name="Lima T.G."/>
            <person name="Willett C.S."/>
            <person name="Edmands S."/>
            <person name="Li W."/>
            <person name="Burton R.S."/>
        </authorList>
    </citation>
    <scope>NUCLEOTIDE SEQUENCE [LARGE SCALE GENOMIC DNA]</scope>
    <source>
        <strain evidence="4 5">San Diego</strain>
    </source>
</reference>
<sequence>MELIATDSCLILQPVHKGESSLFIQRANGAVSVRPSWDPAQQENPECLGLVMGLVGVLRVHPECVPRLVLVQSCYRVCELPGRGLDPHGIYKVTRVVCVPISDLVESIRQLALKPCPKHQPMLMNPPEECPGQRVELPPEEVPAPPPVAPTSKTLSKLGGSIKLFASDAVKSTAGNAAALASQVKVPWTSNTKPPLPSITFSSPNINRMIERFEKRVVDEFCKLFNESDSFYFSFSGDLTNTLQRQMQPDYPVDLPLWQRVDDRFFFNKHLIQDVIALNDPRADTFICPFIQGFVELMDSPLHFSEANQLYGQSILVPKADISLPEYFSIALISRRSRHRAGTRYKRRGVDEDGHVANYVETEQILLYHHYALSFVMTRGSVPVYWSQPGYKYRPPPILDRSDDEDQAAFQAHFDREFKIYGSPINCVSLVERNGREKVIADAYLNQALNLDNPDLGFVAFDFHEYCRGMHFENVSILIKNLEPQLKALRYCWVDNHGMVCGQQGAFRINCIDCLDRTNVVQTAIARMVLEVQLTKLGVVPPEMPLPLETRLKFQGIWANNGDVISRQYAGTNALKSDFTRTGERNISGMMKDGMNSASRYYLNQFRDAYRQATIDLLVGHSDSEELLVKNLESESAAESRHKMEVDNSATAEHVRILIEDCKKLLIPDQETVVGAWGLISNDPVSGDFNQEDLDVIFLLTKDAYYVALYEDETDKVTQYQKVLLSNVEKIEFGVPEQGFNLIGRNNTRSEHSLRIFYKMPSEDISAKESGFFHMFRSTNLRFFNNMAIVVRSPEEKVESLKIIVDSISVAIEIAGFSVDTWFGKLDKKKTRIPDLYSNYNVLPLEDVPVFKSVGSRALQNMTSQISKLNPMSRFRFSTKRNNEEPEEVLPQGNVTQLENSANDIRSSSPTFTTPSEVVEPINQSLPEQSLRPDDEGLTANLPTQLSSANQESMFKPDSLISTPRGKISHEINSFGANLASKKNPPTPVSPRKCLAPPRVEDGSAVIGEPGSLNPDLTSPPIKPELEEAIAKSRTKVLIVCDNVR</sequence>
<dbReference type="AlphaFoldDB" id="A0A553NUC1"/>
<dbReference type="GO" id="GO:2001135">
    <property type="term" value="P:regulation of endocytic recycling"/>
    <property type="evidence" value="ECO:0007669"/>
    <property type="project" value="TreeGrafter"/>
</dbReference>
<dbReference type="InterPro" id="IPR002013">
    <property type="entry name" value="SAC_dom"/>
</dbReference>
<organism evidence="4 5">
    <name type="scientific">Tigriopus californicus</name>
    <name type="common">Marine copepod</name>
    <dbReference type="NCBI Taxonomy" id="6832"/>
    <lineage>
        <taxon>Eukaryota</taxon>
        <taxon>Metazoa</taxon>
        <taxon>Ecdysozoa</taxon>
        <taxon>Arthropoda</taxon>
        <taxon>Crustacea</taxon>
        <taxon>Multicrustacea</taxon>
        <taxon>Hexanauplia</taxon>
        <taxon>Copepoda</taxon>
        <taxon>Harpacticoida</taxon>
        <taxon>Harpacticidae</taxon>
        <taxon>Tigriopus</taxon>
    </lineage>
</organism>
<dbReference type="GO" id="GO:0005769">
    <property type="term" value="C:early endosome"/>
    <property type="evidence" value="ECO:0007669"/>
    <property type="project" value="TreeGrafter"/>
</dbReference>
<dbReference type="GO" id="GO:0045334">
    <property type="term" value="C:clathrin-coated endocytic vesicle"/>
    <property type="evidence" value="ECO:0007669"/>
    <property type="project" value="TreeGrafter"/>
</dbReference>
<feature type="region of interest" description="Disordered" evidence="1">
    <location>
        <begin position="901"/>
        <end position="920"/>
    </location>
</feature>
<evidence type="ECO:0008006" key="6">
    <source>
        <dbReference type="Google" id="ProtNLM"/>
    </source>
</evidence>
<feature type="domain" description="HSac2" evidence="3">
    <location>
        <begin position="649"/>
        <end position="808"/>
    </location>
</feature>
<gene>
    <name evidence="4" type="ORF">TCAL_01419</name>
</gene>
<evidence type="ECO:0000256" key="1">
    <source>
        <dbReference type="SAM" id="MobiDB-lite"/>
    </source>
</evidence>
<dbReference type="Pfam" id="PF02383">
    <property type="entry name" value="Syja_N"/>
    <property type="match status" value="1"/>
</dbReference>
<evidence type="ECO:0000259" key="3">
    <source>
        <dbReference type="PROSITE" id="PS51791"/>
    </source>
</evidence>
<evidence type="ECO:0000313" key="4">
    <source>
        <dbReference type="EMBL" id="TRY69034.1"/>
    </source>
</evidence>
<dbReference type="OMA" id="AFRINCI"/>
<dbReference type="STRING" id="6832.A0A553NUC1"/>
<keyword evidence="5" id="KW-1185">Reference proteome</keyword>
<dbReference type="PANTHER" id="PTHR45662:SF8">
    <property type="entry name" value="PHOSPHATIDYLINOSITIDE PHOSPHATASE SAC2"/>
    <property type="match status" value="1"/>
</dbReference>
<dbReference type="GO" id="GO:0043812">
    <property type="term" value="F:phosphatidylinositol-4-phosphate phosphatase activity"/>
    <property type="evidence" value="ECO:0007669"/>
    <property type="project" value="TreeGrafter"/>
</dbReference>
<comment type="caution">
    <text evidence="4">The sequence shown here is derived from an EMBL/GenBank/DDBJ whole genome shotgun (WGS) entry which is preliminary data.</text>
</comment>
<dbReference type="PROSITE" id="PS50275">
    <property type="entry name" value="SAC"/>
    <property type="match status" value="1"/>
</dbReference>
<feature type="region of interest" description="Disordered" evidence="1">
    <location>
        <begin position="1000"/>
        <end position="1021"/>
    </location>
</feature>
<dbReference type="InterPro" id="IPR034753">
    <property type="entry name" value="hSac2"/>
</dbReference>
<dbReference type="GO" id="GO:0046856">
    <property type="term" value="P:phosphatidylinositol dephosphorylation"/>
    <property type="evidence" value="ECO:0007669"/>
    <property type="project" value="TreeGrafter"/>
</dbReference>
<dbReference type="Proteomes" id="UP000318571">
    <property type="component" value="Chromosome 1"/>
</dbReference>
<name>A0A553NUC1_TIGCA</name>
<dbReference type="PANTHER" id="PTHR45662">
    <property type="entry name" value="PHOSPHATIDYLINOSITIDE PHOSPHATASE SAC1"/>
    <property type="match status" value="1"/>
</dbReference>
<dbReference type="EMBL" id="VCGU01000010">
    <property type="protein sequence ID" value="TRY69034.1"/>
    <property type="molecule type" value="Genomic_DNA"/>
</dbReference>
<accession>A0A553NUC1</accession>
<proteinExistence type="predicted"/>
<dbReference type="InterPro" id="IPR022158">
    <property type="entry name" value="Inositol_phosphatase"/>
</dbReference>
<protein>
    <recommendedName>
        <fullName evidence="6">SAC domain-containing protein</fullName>
    </recommendedName>
</protein>
<dbReference type="PROSITE" id="PS51791">
    <property type="entry name" value="HSAC2"/>
    <property type="match status" value="1"/>
</dbReference>
<feature type="domain" description="SAC" evidence="2">
    <location>
        <begin position="222"/>
        <end position="571"/>
    </location>
</feature>